<proteinExistence type="predicted"/>
<dbReference type="InParanoid" id="K5WKZ0"/>
<dbReference type="HOGENOM" id="CLU_000288_7_4_1"/>
<dbReference type="AlphaFoldDB" id="K5WKZ0"/>
<dbReference type="InterPro" id="IPR001245">
    <property type="entry name" value="Ser-Thr/Tyr_kinase_cat_dom"/>
</dbReference>
<dbReference type="GeneID" id="18822683"/>
<dbReference type="Pfam" id="PF07714">
    <property type="entry name" value="PK_Tyr_Ser-Thr"/>
    <property type="match status" value="1"/>
</dbReference>
<dbReference type="STRING" id="597362.K5WKZ0"/>
<name>K5WKZ0_AGABU</name>
<dbReference type="eggNOG" id="KOG0198">
    <property type="taxonomic scope" value="Eukaryota"/>
</dbReference>
<organism evidence="2 3">
    <name type="scientific">Agaricus bisporus var. burnettii (strain JB137-S8 / ATCC MYA-4627 / FGSC 10392)</name>
    <name type="common">White button mushroom</name>
    <dbReference type="NCBI Taxonomy" id="597362"/>
    <lineage>
        <taxon>Eukaryota</taxon>
        <taxon>Fungi</taxon>
        <taxon>Dikarya</taxon>
        <taxon>Basidiomycota</taxon>
        <taxon>Agaricomycotina</taxon>
        <taxon>Agaricomycetes</taxon>
        <taxon>Agaricomycetidae</taxon>
        <taxon>Agaricales</taxon>
        <taxon>Agaricineae</taxon>
        <taxon>Agaricaceae</taxon>
        <taxon>Agaricus</taxon>
    </lineage>
</organism>
<dbReference type="Gene3D" id="3.30.200.20">
    <property type="entry name" value="Phosphorylase Kinase, domain 1"/>
    <property type="match status" value="1"/>
</dbReference>
<dbReference type="RefSeq" id="XP_007333355.1">
    <property type="nucleotide sequence ID" value="XM_007333293.1"/>
</dbReference>
<evidence type="ECO:0000313" key="3">
    <source>
        <dbReference type="Proteomes" id="UP000008493"/>
    </source>
</evidence>
<dbReference type="GO" id="GO:0004674">
    <property type="term" value="F:protein serine/threonine kinase activity"/>
    <property type="evidence" value="ECO:0007669"/>
    <property type="project" value="TreeGrafter"/>
</dbReference>
<reference evidence="3" key="1">
    <citation type="journal article" date="2012" name="Proc. Natl. Acad. Sci. U.S.A.">
        <title>Genome sequence of the button mushroom Agaricus bisporus reveals mechanisms governing adaptation to a humic-rich ecological niche.</title>
        <authorList>
            <person name="Morin E."/>
            <person name="Kohler A."/>
            <person name="Baker A.R."/>
            <person name="Foulongne-Oriol M."/>
            <person name="Lombard V."/>
            <person name="Nagy L.G."/>
            <person name="Ohm R.A."/>
            <person name="Patyshakuliyeva A."/>
            <person name="Brun A."/>
            <person name="Aerts A.L."/>
            <person name="Bailey A.M."/>
            <person name="Billette C."/>
            <person name="Coutinho P.M."/>
            <person name="Deakin G."/>
            <person name="Doddapaneni H."/>
            <person name="Floudas D."/>
            <person name="Grimwood J."/>
            <person name="Hilden K."/>
            <person name="Kuees U."/>
            <person name="LaButti K.M."/>
            <person name="Lapidus A."/>
            <person name="Lindquist E.A."/>
            <person name="Lucas S.M."/>
            <person name="Murat C."/>
            <person name="Riley R.W."/>
            <person name="Salamov A.A."/>
            <person name="Schmutz J."/>
            <person name="Subramanian V."/>
            <person name="Woesten H.A.B."/>
            <person name="Xu J."/>
            <person name="Eastwood D.C."/>
            <person name="Foster G.D."/>
            <person name="Sonnenberg A.S."/>
            <person name="Cullen D."/>
            <person name="de Vries R.P."/>
            <person name="Lundell T."/>
            <person name="Hibbett D.S."/>
            <person name="Henrissat B."/>
            <person name="Burton K.S."/>
            <person name="Kerrigan R.W."/>
            <person name="Challen M.P."/>
            <person name="Grigoriev I.V."/>
            <person name="Martin F."/>
        </authorList>
    </citation>
    <scope>NUCLEOTIDE SEQUENCE [LARGE SCALE GENOMIC DNA]</scope>
    <source>
        <strain evidence="3">JB137-S8 / ATCC MYA-4627 / FGSC 10392</strain>
    </source>
</reference>
<dbReference type="EMBL" id="JH971406">
    <property type="protein sequence ID" value="EKM75976.1"/>
    <property type="molecule type" value="Genomic_DNA"/>
</dbReference>
<protein>
    <recommendedName>
        <fullName evidence="1">Protein kinase domain-containing protein</fullName>
    </recommendedName>
</protein>
<evidence type="ECO:0000259" key="1">
    <source>
        <dbReference type="PROSITE" id="PS50011"/>
    </source>
</evidence>
<dbReference type="OrthoDB" id="538607at2759"/>
<dbReference type="Proteomes" id="UP000008493">
    <property type="component" value="Unassembled WGS sequence"/>
</dbReference>
<dbReference type="SUPFAM" id="SSF56112">
    <property type="entry name" value="Protein kinase-like (PK-like)"/>
    <property type="match status" value="1"/>
</dbReference>
<gene>
    <name evidence="2" type="ORF">AGABI1DRAFT_109071</name>
</gene>
<dbReference type="InterPro" id="IPR000719">
    <property type="entry name" value="Prot_kinase_dom"/>
</dbReference>
<accession>K5WKZ0</accession>
<dbReference type="InterPro" id="IPR011009">
    <property type="entry name" value="Kinase-like_dom_sf"/>
</dbReference>
<dbReference type="PROSITE" id="PS50011">
    <property type="entry name" value="PROTEIN_KINASE_DOM"/>
    <property type="match status" value="1"/>
</dbReference>
<dbReference type="KEGG" id="abp:AGABI1DRAFT109071"/>
<dbReference type="PANTHER" id="PTHR44329">
    <property type="entry name" value="SERINE/THREONINE-PROTEIN KINASE TNNI3K-RELATED"/>
    <property type="match status" value="1"/>
</dbReference>
<evidence type="ECO:0000313" key="2">
    <source>
        <dbReference type="EMBL" id="EKM75976.1"/>
    </source>
</evidence>
<sequence length="230" mass="26227">MFSLAQTASYADNLRSTHNVSFCWKTKDFYLSPEDAEHLTNRRLQLMGTSTSSLEVYEEEFKGELVVVKRFRHDERHDPSVEDIKVALDKWKQVSFHPNIAPFLGLCSDASMPLPMLLTPRACWNLLQYVQTHPDAPKRALIYSVAAALEYMHGQDVPITHGNVKAENVLIDRNGVAYLSDIGIFQAVAHRGQLNQMEELRWSAPEKVLYQEEHTSACDTWSFAMTIIEV</sequence>
<dbReference type="Gene3D" id="1.10.510.10">
    <property type="entry name" value="Transferase(Phosphotransferase) domain 1"/>
    <property type="match status" value="1"/>
</dbReference>
<dbReference type="OMA" id="HTSACDT"/>
<feature type="domain" description="Protein kinase" evidence="1">
    <location>
        <begin position="39"/>
        <end position="230"/>
    </location>
</feature>
<dbReference type="GO" id="GO:0005524">
    <property type="term" value="F:ATP binding"/>
    <property type="evidence" value="ECO:0007669"/>
    <property type="project" value="InterPro"/>
</dbReference>
<keyword evidence="3" id="KW-1185">Reference proteome</keyword>
<dbReference type="InterPro" id="IPR051681">
    <property type="entry name" value="Ser/Thr_Kinases-Pseudokinases"/>
</dbReference>